<comment type="caution">
    <text evidence="1">The sequence shown here is derived from an EMBL/GenBank/DDBJ whole genome shotgun (WGS) entry which is preliminary data.</text>
</comment>
<dbReference type="AlphaFoldDB" id="L7L5Y9"/>
<sequence>MDTPTAQRGNQNAGPCVQGMWTSDENGLLRRKKVLETGVTAREFDAAVAGGALLAVGRGVYIDAAGLTGKADYLQRELTYRARCLAAVRSDGDDPPIRVLSHQSAASIHRLEVLDTERTRVHFTNGKAAGGRLKGRRIVIHTGKLNDDDVTVLHGVSVTGLERTAVDIALTARSFAPALAVFDSALRHGADPDRLRQQLEVARTGVARARVALRYASGLAANPGESWCRAQIIAAGFPVPVLQKRYRLNDGTAAEVDHDFEGQVVLEFDGESKYGAQWLRPGQTPADVVVAEKRREDGLRELGLEVVRAMWDDLRSGTMIPRLGVRLRSRGIHVPGDF</sequence>
<dbReference type="EMBL" id="BANT01000008">
    <property type="protein sequence ID" value="GAC56545.1"/>
    <property type="molecule type" value="Genomic_DNA"/>
</dbReference>
<name>L7L5Y9_9ACTN</name>
<evidence type="ECO:0000313" key="2">
    <source>
        <dbReference type="Proteomes" id="UP000053405"/>
    </source>
</evidence>
<accession>L7L5Y9</accession>
<proteinExistence type="predicted"/>
<gene>
    <name evidence="1" type="ORF">GOHSU_08_00730</name>
</gene>
<evidence type="ECO:0008006" key="3">
    <source>
        <dbReference type="Google" id="ProtNLM"/>
    </source>
</evidence>
<evidence type="ECO:0000313" key="1">
    <source>
        <dbReference type="EMBL" id="GAC56545.1"/>
    </source>
</evidence>
<organism evidence="1 2">
    <name type="scientific">Gordonia hirsuta DSM 44140 = NBRC 16056</name>
    <dbReference type="NCBI Taxonomy" id="1121927"/>
    <lineage>
        <taxon>Bacteria</taxon>
        <taxon>Bacillati</taxon>
        <taxon>Actinomycetota</taxon>
        <taxon>Actinomycetes</taxon>
        <taxon>Mycobacteriales</taxon>
        <taxon>Gordoniaceae</taxon>
        <taxon>Gordonia</taxon>
    </lineage>
</organism>
<dbReference type="STRING" id="1121927.GOHSU_08_00730"/>
<protein>
    <recommendedName>
        <fullName evidence="3">AbiEi antitoxin C-terminal domain-containing protein</fullName>
    </recommendedName>
</protein>
<dbReference type="Proteomes" id="UP000053405">
    <property type="component" value="Unassembled WGS sequence"/>
</dbReference>
<keyword evidence="2" id="KW-1185">Reference proteome</keyword>
<dbReference type="eggNOG" id="COG5340">
    <property type="taxonomic scope" value="Bacteria"/>
</dbReference>
<reference evidence="1 2" key="1">
    <citation type="submission" date="2012-12" db="EMBL/GenBank/DDBJ databases">
        <title>Whole genome shotgun sequence of Gordonia hirsuta NBRC 16056.</title>
        <authorList>
            <person name="Isaki-Nakamura S."/>
            <person name="Hosoyama A."/>
            <person name="Tsuchikane K."/>
            <person name="Katsumata H."/>
            <person name="Baba S."/>
            <person name="Yamazaki S."/>
            <person name="Fujita N."/>
        </authorList>
    </citation>
    <scope>NUCLEOTIDE SEQUENCE [LARGE SCALE GENOMIC DNA]</scope>
    <source>
        <strain evidence="1 2">NBRC 16056</strain>
    </source>
</reference>